<sequence length="308" mass="34291">MSNNYKGVLYAMITALLWGFLPIFLKVSLKDLDSISVVWFRFTFAFSILFIYYALSDKKQLKIIKKPPLILVIAALALGVNYLGFMQGINYTSPSNAQITMQTAPILLALVGIFFFKEKVNGKQLLGFGIAGLGLFLFYRNQLQAFIEDADAFNTGFFWIELGAIMWVLYASLQKQLVQKHPAQLLNMVLYGIPAILYTPFVDFSAFAGLDFSSWMIVIFLGLNTLIAYGCLALAFKYTEAYKVSLIVTVNPIITLITMAILASMNVQWIKTDSLSIYSMLGAALVIGGAITAVYFSRKNKKTPAENT</sequence>
<keyword evidence="1" id="KW-0812">Transmembrane</keyword>
<feature type="domain" description="EamA" evidence="2">
    <location>
        <begin position="6"/>
        <end position="139"/>
    </location>
</feature>
<organism evidence="3 4">
    <name type="scientific">Labilibaculum filiforme</name>
    <dbReference type="NCBI Taxonomy" id="1940526"/>
    <lineage>
        <taxon>Bacteria</taxon>
        <taxon>Pseudomonadati</taxon>
        <taxon>Bacteroidota</taxon>
        <taxon>Bacteroidia</taxon>
        <taxon>Marinilabiliales</taxon>
        <taxon>Marinifilaceae</taxon>
        <taxon>Labilibaculum</taxon>
    </lineage>
</organism>
<feature type="transmembrane region" description="Helical" evidence="1">
    <location>
        <begin position="214"/>
        <end position="236"/>
    </location>
</feature>
<feature type="transmembrane region" description="Helical" evidence="1">
    <location>
        <begin position="67"/>
        <end position="85"/>
    </location>
</feature>
<gene>
    <name evidence="3" type="ORF">BZG02_04385</name>
</gene>
<feature type="transmembrane region" description="Helical" evidence="1">
    <location>
        <begin position="7"/>
        <end position="25"/>
    </location>
</feature>
<reference evidence="3 4" key="1">
    <citation type="journal article" date="2017" name="Front. Microbiol.">
        <title>Labilibaculum manganireducens gen. nov., sp. nov. and Labilibaculum filiforme sp. nov., Novel Bacteroidetes Isolated from Subsurface Sediments of the Baltic Sea.</title>
        <authorList>
            <person name="Vandieken V."/>
            <person name="Marshall I.P."/>
            <person name="Niemann H."/>
            <person name="Engelen B."/>
            <person name="Cypionka H."/>
        </authorList>
    </citation>
    <scope>NUCLEOTIDE SEQUENCE [LARGE SCALE GENOMIC DNA]</scope>
    <source>
        <strain evidence="3 4">59.16B</strain>
    </source>
</reference>
<evidence type="ECO:0000313" key="3">
    <source>
        <dbReference type="EMBL" id="PKQ65203.1"/>
    </source>
</evidence>
<dbReference type="Pfam" id="PF00892">
    <property type="entry name" value="EamA"/>
    <property type="match status" value="2"/>
</dbReference>
<feature type="domain" description="EamA" evidence="2">
    <location>
        <begin position="155"/>
        <end position="291"/>
    </location>
</feature>
<dbReference type="SUPFAM" id="SSF103481">
    <property type="entry name" value="Multidrug resistance efflux transporter EmrE"/>
    <property type="match status" value="2"/>
</dbReference>
<evidence type="ECO:0000259" key="2">
    <source>
        <dbReference type="Pfam" id="PF00892"/>
    </source>
</evidence>
<keyword evidence="1" id="KW-1133">Transmembrane helix</keyword>
<comment type="caution">
    <text evidence="3">The sequence shown here is derived from an EMBL/GenBank/DDBJ whole genome shotgun (WGS) entry which is preliminary data.</text>
</comment>
<feature type="transmembrane region" description="Helical" evidence="1">
    <location>
        <begin position="185"/>
        <end position="208"/>
    </location>
</feature>
<keyword evidence="4" id="KW-1185">Reference proteome</keyword>
<accession>A0A2N3I4M3</accession>
<proteinExistence type="predicted"/>
<evidence type="ECO:0000256" key="1">
    <source>
        <dbReference type="SAM" id="Phobius"/>
    </source>
</evidence>
<protein>
    <recommendedName>
        <fullName evidence="2">EamA domain-containing protein</fullName>
    </recommendedName>
</protein>
<feature type="transmembrane region" description="Helical" evidence="1">
    <location>
        <begin position="125"/>
        <end position="141"/>
    </location>
</feature>
<feature type="transmembrane region" description="Helical" evidence="1">
    <location>
        <begin position="275"/>
        <end position="296"/>
    </location>
</feature>
<dbReference type="Proteomes" id="UP000233535">
    <property type="component" value="Unassembled WGS sequence"/>
</dbReference>
<feature type="transmembrane region" description="Helical" evidence="1">
    <location>
        <begin position="97"/>
        <end position="116"/>
    </location>
</feature>
<dbReference type="InterPro" id="IPR037185">
    <property type="entry name" value="EmrE-like"/>
</dbReference>
<feature type="transmembrane region" description="Helical" evidence="1">
    <location>
        <begin position="153"/>
        <end position="173"/>
    </location>
</feature>
<feature type="transmembrane region" description="Helical" evidence="1">
    <location>
        <begin position="37"/>
        <end position="55"/>
    </location>
</feature>
<dbReference type="GO" id="GO:0016020">
    <property type="term" value="C:membrane"/>
    <property type="evidence" value="ECO:0007669"/>
    <property type="project" value="InterPro"/>
</dbReference>
<dbReference type="AlphaFoldDB" id="A0A2N3I4M3"/>
<dbReference type="PANTHER" id="PTHR22911">
    <property type="entry name" value="ACYL-MALONYL CONDENSING ENZYME-RELATED"/>
    <property type="match status" value="1"/>
</dbReference>
<feature type="transmembrane region" description="Helical" evidence="1">
    <location>
        <begin position="248"/>
        <end position="269"/>
    </location>
</feature>
<name>A0A2N3I4M3_9BACT</name>
<keyword evidence="1" id="KW-0472">Membrane</keyword>
<dbReference type="EMBL" id="MVDD01000002">
    <property type="protein sequence ID" value="PKQ65203.1"/>
    <property type="molecule type" value="Genomic_DNA"/>
</dbReference>
<dbReference type="PANTHER" id="PTHR22911:SF134">
    <property type="entry name" value="DMT FAMILY TRANSPORTER"/>
    <property type="match status" value="1"/>
</dbReference>
<evidence type="ECO:0000313" key="4">
    <source>
        <dbReference type="Proteomes" id="UP000233535"/>
    </source>
</evidence>
<dbReference type="InterPro" id="IPR000620">
    <property type="entry name" value="EamA_dom"/>
</dbReference>